<dbReference type="AlphaFoldDB" id="A0A4U1G6M5"/>
<protein>
    <submittedName>
        <fullName evidence="1">Uncharacterized protein</fullName>
    </submittedName>
</protein>
<dbReference type="Proteomes" id="UP000309594">
    <property type="component" value="Unassembled WGS sequence"/>
</dbReference>
<dbReference type="RefSeq" id="WP_136881228.1">
    <property type="nucleotide sequence ID" value="NZ_SWDX01000007.1"/>
</dbReference>
<evidence type="ECO:0000313" key="1">
    <source>
        <dbReference type="EMBL" id="TKC58509.1"/>
    </source>
</evidence>
<dbReference type="EMBL" id="SWDX01000007">
    <property type="protein sequence ID" value="TKC58509.1"/>
    <property type="molecule type" value="Genomic_DNA"/>
</dbReference>
<accession>A0A4U1G6M5</accession>
<evidence type="ECO:0000313" key="2">
    <source>
        <dbReference type="Proteomes" id="UP000309594"/>
    </source>
</evidence>
<gene>
    <name evidence="1" type="ORF">FBD94_17990</name>
</gene>
<sequence>MSNIPISSLPDETNLTSAKLLGVNSAGQTKLFPTANLLPVFTVVADPAPNLLDPAKYVVNRAINGSAWAIGVVTGYTISDYVPVTALKTYRVTGWPNSTNRTIMYFDAFRNKMAAAPFGVNGTATSYDFTPPAGVAFIVLNVKIDTDASTPALSMVLANPDTNVTKINGLNIKPALVDNAATKGGKPIATEEIRLDLELYTPARVFVACNDIRNDGQTLPNRNYSLGVYVDHCINLNGTGLTTLAIDWAEYFSDRIKFFGPVAIDTTPNAGVVVNLSNKTGSTKSAYLINKSASIQQVSTKVTTGKAVTVKYLKMGDSTVDGVGAARIGANLNGPLRSYEFTRMLFEMDKIDAGSPAGNYNLVNIGAANNRLWSFSYAGTTVSAIKGQAQGIGGWSAHDYLYFANKRDASQGVWNLLGLGNGTGTDYTGTTTQKATLYASPEGAATPKNTTAFIAYMQAQYPTAGITDYTSALAKFNAVLADPVNPFFDKDKTGANRFSPQKWLDSYKTLADDGVTRLVVGTTAGTKVTNVNAWDVCLPSHVVIQLGINDSNKVNADVYLTNMQSLISAWKAINPVVCVAVSMPDSTGMYNAGKYPEFDDSCRFDPTLHTNAIAFNKKLQTLDLDADKTFYLPHFFTNPTADSIPVRKIPAPDSLTGIESEDKTNFFTRYTDNPQSHMNVNGQAACGYSEYAWIKYTLSL</sequence>
<name>A0A4U1G6M5_9SPHI</name>
<comment type="caution">
    <text evidence="1">The sequence shown here is derived from an EMBL/GenBank/DDBJ whole genome shotgun (WGS) entry which is preliminary data.</text>
</comment>
<reference evidence="1 2" key="1">
    <citation type="submission" date="2019-04" db="EMBL/GenBank/DDBJ databases">
        <title>Pedobacter sp. RP-1-16 sp. nov., isolated from Arctic soil.</title>
        <authorList>
            <person name="Dahal R.H."/>
            <person name="Kim D.-U."/>
        </authorList>
    </citation>
    <scope>NUCLEOTIDE SEQUENCE [LARGE SCALE GENOMIC DNA]</scope>
    <source>
        <strain evidence="1 2">RP-1-16</strain>
    </source>
</reference>
<organism evidence="1 2">
    <name type="scientific">Pedobacter hiemivivus</name>
    <dbReference type="NCBI Taxonomy" id="2530454"/>
    <lineage>
        <taxon>Bacteria</taxon>
        <taxon>Pseudomonadati</taxon>
        <taxon>Bacteroidota</taxon>
        <taxon>Sphingobacteriia</taxon>
        <taxon>Sphingobacteriales</taxon>
        <taxon>Sphingobacteriaceae</taxon>
        <taxon>Pedobacter</taxon>
    </lineage>
</organism>
<proteinExistence type="predicted"/>
<dbReference type="SUPFAM" id="SSF52266">
    <property type="entry name" value="SGNH hydrolase"/>
    <property type="match status" value="1"/>
</dbReference>